<evidence type="ECO:0000259" key="2">
    <source>
        <dbReference type="Pfam" id="PF00462"/>
    </source>
</evidence>
<dbReference type="InterPro" id="IPR002109">
    <property type="entry name" value="Glutaredoxin"/>
</dbReference>
<keyword evidence="4" id="KW-1185">Reference proteome</keyword>
<dbReference type="Proteomes" id="UP000247792">
    <property type="component" value="Unassembled WGS sequence"/>
</dbReference>
<gene>
    <name evidence="3" type="ORF">DFR42_102323</name>
</gene>
<accession>A0A318JDR8</accession>
<dbReference type="InterPro" id="IPR051548">
    <property type="entry name" value="Grx-like_ET"/>
</dbReference>
<dbReference type="CDD" id="cd02976">
    <property type="entry name" value="NrdH"/>
    <property type="match status" value="1"/>
</dbReference>
<comment type="caution">
    <text evidence="3">The sequence shown here is derived from an EMBL/GenBank/DDBJ whole genome shotgun (WGS) entry which is preliminary data.</text>
</comment>
<dbReference type="PANTHER" id="PTHR34386:SF1">
    <property type="entry name" value="GLUTAREDOXIN-LIKE PROTEIN NRDH"/>
    <property type="match status" value="1"/>
</dbReference>
<dbReference type="PROSITE" id="PS51354">
    <property type="entry name" value="GLUTAREDOXIN_2"/>
    <property type="match status" value="1"/>
</dbReference>
<dbReference type="GO" id="GO:0009055">
    <property type="term" value="F:electron transfer activity"/>
    <property type="evidence" value="ECO:0007669"/>
    <property type="project" value="TreeGrafter"/>
</dbReference>
<feature type="transmembrane region" description="Helical" evidence="1">
    <location>
        <begin position="6"/>
        <end position="24"/>
    </location>
</feature>
<dbReference type="SUPFAM" id="SSF52833">
    <property type="entry name" value="Thioredoxin-like"/>
    <property type="match status" value="1"/>
</dbReference>
<dbReference type="EMBL" id="QJKB01000002">
    <property type="protein sequence ID" value="PXX45110.1"/>
    <property type="molecule type" value="Genomic_DNA"/>
</dbReference>
<organism evidence="3 4">
    <name type="scientific">Undibacterium pigrum</name>
    <dbReference type="NCBI Taxonomy" id="401470"/>
    <lineage>
        <taxon>Bacteria</taxon>
        <taxon>Pseudomonadati</taxon>
        <taxon>Pseudomonadota</taxon>
        <taxon>Betaproteobacteria</taxon>
        <taxon>Burkholderiales</taxon>
        <taxon>Oxalobacteraceae</taxon>
        <taxon>Undibacterium</taxon>
    </lineage>
</organism>
<keyword evidence="1" id="KW-1133">Transmembrane helix</keyword>
<evidence type="ECO:0000256" key="1">
    <source>
        <dbReference type="SAM" id="Phobius"/>
    </source>
</evidence>
<keyword evidence="1" id="KW-0472">Membrane</keyword>
<dbReference type="InterPro" id="IPR036249">
    <property type="entry name" value="Thioredoxin-like_sf"/>
</dbReference>
<reference evidence="3 4" key="1">
    <citation type="submission" date="2018-05" db="EMBL/GenBank/DDBJ databases">
        <title>Genomic Encyclopedia of Type Strains, Phase IV (KMG-IV): sequencing the most valuable type-strain genomes for metagenomic binning, comparative biology and taxonomic classification.</title>
        <authorList>
            <person name="Goeker M."/>
        </authorList>
    </citation>
    <scope>NUCLEOTIDE SEQUENCE [LARGE SCALE GENOMIC DNA]</scope>
    <source>
        <strain evidence="3 4">DSM 19792</strain>
    </source>
</reference>
<evidence type="ECO:0000313" key="3">
    <source>
        <dbReference type="EMBL" id="PXX45110.1"/>
    </source>
</evidence>
<dbReference type="Pfam" id="PF00462">
    <property type="entry name" value="Glutaredoxin"/>
    <property type="match status" value="1"/>
</dbReference>
<dbReference type="PANTHER" id="PTHR34386">
    <property type="entry name" value="GLUTAREDOXIN"/>
    <property type="match status" value="1"/>
</dbReference>
<name>A0A318JDR8_9BURK</name>
<dbReference type="GO" id="GO:0045454">
    <property type="term" value="P:cell redox homeostasis"/>
    <property type="evidence" value="ECO:0007669"/>
    <property type="project" value="TreeGrafter"/>
</dbReference>
<sequence length="136" mass="14968">MKTAKTILTYALIIAVGLLIGYVAPRLPMWLKPAYQEADYSAHFQNTSSKVLMYGTASCSFCKKTRAYFDENKIEFTELDVEKSPAAAAKHAELGGEGVPVIIIGKRMIRGYQPEVFAGALQVMNMDKVKTQTAAK</sequence>
<feature type="domain" description="Glutaredoxin" evidence="2">
    <location>
        <begin position="51"/>
        <end position="109"/>
    </location>
</feature>
<keyword evidence="1" id="KW-0812">Transmembrane</keyword>
<proteinExistence type="predicted"/>
<dbReference type="Gene3D" id="3.40.30.10">
    <property type="entry name" value="Glutaredoxin"/>
    <property type="match status" value="1"/>
</dbReference>
<dbReference type="RefSeq" id="WP_245936892.1">
    <property type="nucleotide sequence ID" value="NZ_QJKB01000002.1"/>
</dbReference>
<evidence type="ECO:0000313" key="4">
    <source>
        <dbReference type="Proteomes" id="UP000247792"/>
    </source>
</evidence>
<dbReference type="AlphaFoldDB" id="A0A318JDR8"/>
<protein>
    <submittedName>
        <fullName evidence="3">Glutaredoxin</fullName>
    </submittedName>
</protein>